<dbReference type="OrthoDB" id="2666303at2"/>
<evidence type="ECO:0000313" key="2">
    <source>
        <dbReference type="EMBL" id="OAB72793.1"/>
    </source>
</evidence>
<dbReference type="Proteomes" id="UP000077134">
    <property type="component" value="Unassembled WGS sequence"/>
</dbReference>
<comment type="caution">
    <text evidence="2">The sequence shown here is derived from an EMBL/GenBank/DDBJ whole genome shotgun (WGS) entry which is preliminary data.</text>
</comment>
<dbReference type="Pfam" id="PF23843">
    <property type="entry name" value="DUF7210"/>
    <property type="match status" value="1"/>
</dbReference>
<evidence type="ECO:0000259" key="1">
    <source>
        <dbReference type="Pfam" id="PF23843"/>
    </source>
</evidence>
<keyword evidence="3" id="KW-1185">Reference proteome</keyword>
<reference evidence="2 3" key="1">
    <citation type="submission" date="2016-02" db="EMBL/GenBank/DDBJ databases">
        <title>Paenibacillus sp. LPB0068, isolated from Crassostrea gigas.</title>
        <authorList>
            <person name="Shin S.-K."/>
            <person name="Yi H."/>
        </authorList>
    </citation>
    <scope>NUCLEOTIDE SEQUENCE [LARGE SCALE GENOMIC DNA]</scope>
    <source>
        <strain evidence="2 3">LPB0068</strain>
    </source>
</reference>
<sequence length="110" mass="12459">MDIKAIGKIRHNGESYSPGDILTDLTKKEGERLINLKVGEFMASEEGMGALDLPISDDLATIEDFTKLKADEQKELLETLEIEPSTKAEDRIKQYSEWFELQVNVDEDNL</sequence>
<proteinExistence type="predicted"/>
<organism evidence="2 3">
    <name type="scientific">Paenibacillus crassostreae</name>
    <dbReference type="NCBI Taxonomy" id="1763538"/>
    <lineage>
        <taxon>Bacteria</taxon>
        <taxon>Bacillati</taxon>
        <taxon>Bacillota</taxon>
        <taxon>Bacilli</taxon>
        <taxon>Bacillales</taxon>
        <taxon>Paenibacillaceae</taxon>
        <taxon>Paenibacillus</taxon>
    </lineage>
</organism>
<accession>A0A162KRL2</accession>
<dbReference type="RefSeq" id="WP_157756214.1">
    <property type="nucleotide sequence ID" value="NZ_CP017770.1"/>
</dbReference>
<protein>
    <recommendedName>
        <fullName evidence="1">DUF7210 domain-containing protein</fullName>
    </recommendedName>
</protein>
<evidence type="ECO:0000313" key="3">
    <source>
        <dbReference type="Proteomes" id="UP000077134"/>
    </source>
</evidence>
<name>A0A162KRL2_9BACL</name>
<dbReference type="AlphaFoldDB" id="A0A162KRL2"/>
<feature type="domain" description="DUF7210" evidence="1">
    <location>
        <begin position="1"/>
        <end position="38"/>
    </location>
</feature>
<gene>
    <name evidence="2" type="ORF">PNBC_15275</name>
</gene>
<dbReference type="STRING" id="1763538.LPB68_04975"/>
<dbReference type="EMBL" id="LSFN01000032">
    <property type="protein sequence ID" value="OAB72793.1"/>
    <property type="molecule type" value="Genomic_DNA"/>
</dbReference>
<dbReference type="InterPro" id="IPR055634">
    <property type="entry name" value="DUF7210"/>
</dbReference>